<dbReference type="PANTHER" id="PTHR43434">
    <property type="entry name" value="PHOSPHOGLYCOLATE PHOSPHATASE"/>
    <property type="match status" value="1"/>
</dbReference>
<dbReference type="InterPro" id="IPR041492">
    <property type="entry name" value="HAD_2"/>
</dbReference>
<dbReference type="InterPro" id="IPR023198">
    <property type="entry name" value="PGP-like_dom2"/>
</dbReference>
<protein>
    <submittedName>
        <fullName evidence="1">HAD family hydrolase</fullName>
    </submittedName>
</protein>
<evidence type="ECO:0000313" key="1">
    <source>
        <dbReference type="EMBL" id="GAA4422525.1"/>
    </source>
</evidence>
<gene>
    <name evidence="1" type="ORF">GCM10023169_17100</name>
</gene>
<dbReference type="RefSeq" id="WP_345215833.1">
    <property type="nucleotide sequence ID" value="NZ_BAABGN010000007.1"/>
</dbReference>
<comment type="caution">
    <text evidence="1">The sequence shown here is derived from an EMBL/GenBank/DDBJ whole genome shotgun (WGS) entry which is preliminary data.</text>
</comment>
<accession>A0ABP8L502</accession>
<dbReference type="Proteomes" id="UP001500622">
    <property type="component" value="Unassembled WGS sequence"/>
</dbReference>
<name>A0ABP8L502_9MICO</name>
<proteinExistence type="predicted"/>
<dbReference type="Gene3D" id="1.10.150.240">
    <property type="entry name" value="Putative phosphatase, domain 2"/>
    <property type="match status" value="1"/>
</dbReference>
<dbReference type="SFLD" id="SFLDS00003">
    <property type="entry name" value="Haloacid_Dehalogenase"/>
    <property type="match status" value="1"/>
</dbReference>
<keyword evidence="1" id="KW-0378">Hydrolase</keyword>
<dbReference type="InterPro" id="IPR036412">
    <property type="entry name" value="HAD-like_sf"/>
</dbReference>
<dbReference type="InterPro" id="IPR050155">
    <property type="entry name" value="HAD-like_hydrolase_sf"/>
</dbReference>
<dbReference type="SFLD" id="SFLDG01129">
    <property type="entry name" value="C1.5:_HAD__Beta-PGM__Phosphata"/>
    <property type="match status" value="1"/>
</dbReference>
<sequence>MISPALGAPAPTELRATAVLLDLDGTITDSASAIMTSIRETFDAFGYPQLDDDTLLRFIGPPIREALAEIAGVAHDDLDAMVDDYRGRYSTRMVDVPLFPGVRELIRSWHAAGIPLALATAKLQHMAEPIIDRAGLTPYFTAVCGDQPKENVTVDGVTVKADVVARALAGLAAAGADVSGAVMVGDRFHDVAGAARHGVETVLVGWGYGRPGEGEGAVAVVHDSAELAAVLGARASAT</sequence>
<dbReference type="EMBL" id="BAABGN010000007">
    <property type="protein sequence ID" value="GAA4422525.1"/>
    <property type="molecule type" value="Genomic_DNA"/>
</dbReference>
<dbReference type="SUPFAM" id="SSF56784">
    <property type="entry name" value="HAD-like"/>
    <property type="match status" value="1"/>
</dbReference>
<evidence type="ECO:0000313" key="2">
    <source>
        <dbReference type="Proteomes" id="UP001500622"/>
    </source>
</evidence>
<keyword evidence="2" id="KW-1185">Reference proteome</keyword>
<reference evidence="2" key="1">
    <citation type="journal article" date="2019" name="Int. J. Syst. Evol. Microbiol.">
        <title>The Global Catalogue of Microorganisms (GCM) 10K type strain sequencing project: providing services to taxonomists for standard genome sequencing and annotation.</title>
        <authorList>
            <consortium name="The Broad Institute Genomics Platform"/>
            <consortium name="The Broad Institute Genome Sequencing Center for Infectious Disease"/>
            <person name="Wu L."/>
            <person name="Ma J."/>
        </authorList>
    </citation>
    <scope>NUCLEOTIDE SEQUENCE [LARGE SCALE GENOMIC DNA]</scope>
    <source>
        <strain evidence="2">JCM 17810</strain>
    </source>
</reference>
<dbReference type="PANTHER" id="PTHR43434:SF20">
    <property type="entry name" value="5'-NUCLEOTIDASE"/>
    <property type="match status" value="1"/>
</dbReference>
<dbReference type="GO" id="GO:0016787">
    <property type="term" value="F:hydrolase activity"/>
    <property type="evidence" value="ECO:0007669"/>
    <property type="project" value="UniProtKB-KW"/>
</dbReference>
<dbReference type="Gene3D" id="3.40.50.1000">
    <property type="entry name" value="HAD superfamily/HAD-like"/>
    <property type="match status" value="1"/>
</dbReference>
<dbReference type="InterPro" id="IPR023214">
    <property type="entry name" value="HAD_sf"/>
</dbReference>
<dbReference type="Pfam" id="PF13419">
    <property type="entry name" value="HAD_2"/>
    <property type="match status" value="1"/>
</dbReference>
<organism evidence="1 2">
    <name type="scientific">Georgenia halophila</name>
    <dbReference type="NCBI Taxonomy" id="620889"/>
    <lineage>
        <taxon>Bacteria</taxon>
        <taxon>Bacillati</taxon>
        <taxon>Actinomycetota</taxon>
        <taxon>Actinomycetes</taxon>
        <taxon>Micrococcales</taxon>
        <taxon>Bogoriellaceae</taxon>
        <taxon>Georgenia</taxon>
    </lineage>
</organism>